<dbReference type="Gene3D" id="3.20.20.140">
    <property type="entry name" value="Metal-dependent hydrolases"/>
    <property type="match status" value="1"/>
</dbReference>
<dbReference type="SMART" id="SM00481">
    <property type="entry name" value="POLIIIAc"/>
    <property type="match status" value="1"/>
</dbReference>
<dbReference type="InterPro" id="IPR003141">
    <property type="entry name" value="Pol/His_phosphatase_N"/>
</dbReference>
<dbReference type="Pfam" id="PF02811">
    <property type="entry name" value="PHP"/>
    <property type="match status" value="1"/>
</dbReference>
<sequence>MSVSFVHLKCHTEYSIVDSLVRIDALMASCQAAHMPAMAITDYGNLFGLVKFYRKALKAGIKPIIGADVTLVDDGEQSLVTLLVQNQQGYQHLTELLSQGYTEGQTPEGQPTITWSWFFPY</sequence>
<dbReference type="GO" id="GO:0008408">
    <property type="term" value="F:3'-5' exonuclease activity"/>
    <property type="evidence" value="ECO:0007669"/>
    <property type="project" value="InterPro"/>
</dbReference>
<reference evidence="2" key="1">
    <citation type="journal article" date="2014" name="Front. Microbiol.">
        <title>High frequency of phylogenetically diverse reductive dehalogenase-homologous genes in deep subseafloor sedimentary metagenomes.</title>
        <authorList>
            <person name="Kawai M."/>
            <person name="Futagami T."/>
            <person name="Toyoda A."/>
            <person name="Takaki Y."/>
            <person name="Nishi S."/>
            <person name="Hori S."/>
            <person name="Arai W."/>
            <person name="Tsubouchi T."/>
            <person name="Morono Y."/>
            <person name="Uchiyama I."/>
            <person name="Ito T."/>
            <person name="Fujiyama A."/>
            <person name="Inagaki F."/>
            <person name="Takami H."/>
        </authorList>
    </citation>
    <scope>NUCLEOTIDE SEQUENCE</scope>
    <source>
        <strain evidence="2">Expedition CK06-06</strain>
    </source>
</reference>
<gene>
    <name evidence="2" type="ORF">S01H4_51348</name>
</gene>
<proteinExistence type="predicted"/>
<dbReference type="PANTHER" id="PTHR32294">
    <property type="entry name" value="DNA POLYMERASE III SUBUNIT ALPHA"/>
    <property type="match status" value="1"/>
</dbReference>
<dbReference type="InterPro" id="IPR004805">
    <property type="entry name" value="DnaE2/DnaE/PolC"/>
</dbReference>
<dbReference type="SUPFAM" id="SSF89550">
    <property type="entry name" value="PHP domain-like"/>
    <property type="match status" value="1"/>
</dbReference>
<organism evidence="2">
    <name type="scientific">marine sediment metagenome</name>
    <dbReference type="NCBI Taxonomy" id="412755"/>
    <lineage>
        <taxon>unclassified sequences</taxon>
        <taxon>metagenomes</taxon>
        <taxon>ecological metagenomes</taxon>
    </lineage>
</organism>
<name>X1D0S2_9ZZZZ</name>
<evidence type="ECO:0000313" key="2">
    <source>
        <dbReference type="EMBL" id="GAG98712.1"/>
    </source>
</evidence>
<dbReference type="EMBL" id="BART01029230">
    <property type="protein sequence ID" value="GAG98712.1"/>
    <property type="molecule type" value="Genomic_DNA"/>
</dbReference>
<feature type="domain" description="Polymerase/histidinol phosphatase N-terminal" evidence="1">
    <location>
        <begin position="6"/>
        <end position="73"/>
    </location>
</feature>
<protein>
    <recommendedName>
        <fullName evidence="1">Polymerase/histidinol phosphatase N-terminal domain-containing protein</fullName>
    </recommendedName>
</protein>
<dbReference type="AlphaFoldDB" id="X1D0S2"/>
<dbReference type="InterPro" id="IPR016195">
    <property type="entry name" value="Pol/histidinol_Pase-like"/>
</dbReference>
<comment type="caution">
    <text evidence="2">The sequence shown here is derived from an EMBL/GenBank/DDBJ whole genome shotgun (WGS) entry which is preliminary data.</text>
</comment>
<dbReference type="GO" id="GO:0006260">
    <property type="term" value="P:DNA replication"/>
    <property type="evidence" value="ECO:0007669"/>
    <property type="project" value="InterPro"/>
</dbReference>
<dbReference type="InterPro" id="IPR004013">
    <property type="entry name" value="PHP_dom"/>
</dbReference>
<evidence type="ECO:0000259" key="1">
    <source>
        <dbReference type="SMART" id="SM00481"/>
    </source>
</evidence>
<dbReference type="PANTHER" id="PTHR32294:SF0">
    <property type="entry name" value="DNA POLYMERASE III SUBUNIT ALPHA"/>
    <property type="match status" value="1"/>
</dbReference>
<accession>X1D0S2</accession>